<dbReference type="InterPro" id="IPR038418">
    <property type="entry name" value="6-PTP_synth/QueD_sf"/>
</dbReference>
<evidence type="ECO:0000313" key="5">
    <source>
        <dbReference type="EMBL" id="SFR33014.1"/>
    </source>
</evidence>
<dbReference type="Pfam" id="PF01242">
    <property type="entry name" value="PTPS"/>
    <property type="match status" value="1"/>
</dbReference>
<dbReference type="SUPFAM" id="SSF55620">
    <property type="entry name" value="Tetrahydrobiopterin biosynthesis enzymes-like"/>
    <property type="match status" value="1"/>
</dbReference>
<reference evidence="6" key="1">
    <citation type="submission" date="2016-10" db="EMBL/GenBank/DDBJ databases">
        <authorList>
            <person name="Varghese N."/>
            <person name="Submissions S."/>
        </authorList>
    </citation>
    <scope>NUCLEOTIDE SEQUENCE [LARGE SCALE GENOMIC DNA]</scope>
    <source>
        <strain evidence="6">CGMCC 1.8711</strain>
    </source>
</reference>
<dbReference type="STRING" id="555875.SAMN04488124_0225"/>
<dbReference type="EMBL" id="FOYS01000001">
    <property type="protein sequence ID" value="SFR33014.1"/>
    <property type="molecule type" value="Genomic_DNA"/>
</dbReference>
<dbReference type="GO" id="GO:0046872">
    <property type="term" value="F:metal ion binding"/>
    <property type="evidence" value="ECO:0007669"/>
    <property type="project" value="UniProtKB-KW"/>
</dbReference>
<dbReference type="PANTHER" id="PTHR12589">
    <property type="entry name" value="PYRUVOYL TETRAHYDROBIOPTERIN SYNTHASE"/>
    <property type="match status" value="1"/>
</dbReference>
<dbReference type="AlphaFoldDB" id="A0A1I6FSY4"/>
<keyword evidence="3" id="KW-0862">Zinc</keyword>
<keyword evidence="4" id="KW-0456">Lyase</keyword>
<sequence length="125" mass="14289">MYSVTVRRRLVAQHALTVPDPGPEGVPHSHRYRLEVTLRGETLNEYDYLVDIDDVEATLDEIERRYTDAFLNDLPEFEGYNPSVERFARVVHDRLVDDVDAPNVAEATVTVWEDDDANAAYTDAH</sequence>
<keyword evidence="6" id="KW-1185">Reference proteome</keyword>
<proteinExistence type="predicted"/>
<evidence type="ECO:0000256" key="3">
    <source>
        <dbReference type="ARBA" id="ARBA00022833"/>
    </source>
</evidence>
<dbReference type="GO" id="GO:0016829">
    <property type="term" value="F:lyase activity"/>
    <property type="evidence" value="ECO:0007669"/>
    <property type="project" value="UniProtKB-KW"/>
</dbReference>
<dbReference type="RefSeq" id="WP_089875962.1">
    <property type="nucleotide sequence ID" value="NZ_FOYS01000001.1"/>
</dbReference>
<dbReference type="Gene3D" id="3.30.479.10">
    <property type="entry name" value="6-pyruvoyl tetrahydropterin synthase/QueD"/>
    <property type="match status" value="1"/>
</dbReference>
<evidence type="ECO:0000256" key="2">
    <source>
        <dbReference type="ARBA" id="ARBA00022723"/>
    </source>
</evidence>
<dbReference type="PANTHER" id="PTHR12589:SF7">
    <property type="entry name" value="6-PYRUVOYL TETRAHYDROBIOPTERIN SYNTHASE"/>
    <property type="match status" value="1"/>
</dbReference>
<dbReference type="OrthoDB" id="6529at2157"/>
<organism evidence="5 6">
    <name type="scientific">Halogeometricum limi</name>
    <dbReference type="NCBI Taxonomy" id="555875"/>
    <lineage>
        <taxon>Archaea</taxon>
        <taxon>Methanobacteriati</taxon>
        <taxon>Methanobacteriota</taxon>
        <taxon>Stenosarchaea group</taxon>
        <taxon>Halobacteria</taxon>
        <taxon>Halobacteriales</taxon>
        <taxon>Haloferacaceae</taxon>
        <taxon>Halogeometricum</taxon>
    </lineage>
</organism>
<name>A0A1I6FSY4_9EURY</name>
<protein>
    <submittedName>
        <fullName evidence="5">6-pyruvoyltetrahydropterin/6-carboxytetrahydropterin synthase</fullName>
    </submittedName>
</protein>
<evidence type="ECO:0000313" key="6">
    <source>
        <dbReference type="Proteomes" id="UP000243250"/>
    </source>
</evidence>
<evidence type="ECO:0000256" key="4">
    <source>
        <dbReference type="ARBA" id="ARBA00023239"/>
    </source>
</evidence>
<evidence type="ECO:0000256" key="1">
    <source>
        <dbReference type="ARBA" id="ARBA00001947"/>
    </source>
</evidence>
<dbReference type="Proteomes" id="UP000243250">
    <property type="component" value="Unassembled WGS sequence"/>
</dbReference>
<dbReference type="InterPro" id="IPR007115">
    <property type="entry name" value="6-PTP_synth/QueD"/>
</dbReference>
<gene>
    <name evidence="5" type="ORF">SAMN04488124_0225</name>
</gene>
<keyword evidence="2" id="KW-0479">Metal-binding</keyword>
<comment type="cofactor">
    <cofactor evidence="1">
        <name>Zn(2+)</name>
        <dbReference type="ChEBI" id="CHEBI:29105"/>
    </cofactor>
</comment>
<accession>A0A1I6FSY4</accession>